<protein>
    <recommendedName>
        <fullName evidence="4">PH domain-containing protein</fullName>
    </recommendedName>
</protein>
<evidence type="ECO:0000313" key="2">
    <source>
        <dbReference type="EMBL" id="CAE8676891.1"/>
    </source>
</evidence>
<sequence length="280" mass="30921">ARRRELSEVRCALVERRCQDTVARLEEELREAATRTQRCSRCGSGAGGGGSAPSSPPKPRLSSSEASLARTPQREEVLALQGQLELERELHQKHKALYQRYLPELGKAWGRPLPTKEEPEERCSSPAFVAPQMPLLGVRKLAFTDSSKPTRPSPPSDAITPRSVGSGSVSDDEDYTWEGYLERRIAPDQFDKVYVELSCSRLRMLPERGSPDVHSTCPLSNLTGPAKLAAVVGSSSSRCFEIPLRGAEEPEGFRCVSQRRALQWVEAINRAKSRASPRAL</sequence>
<dbReference type="EMBL" id="CAJNNW010025332">
    <property type="protein sequence ID" value="CAE8676891.1"/>
    <property type="molecule type" value="Genomic_DNA"/>
</dbReference>
<organism evidence="2 3">
    <name type="scientific">Polarella glacialis</name>
    <name type="common">Dinoflagellate</name>
    <dbReference type="NCBI Taxonomy" id="89957"/>
    <lineage>
        <taxon>Eukaryota</taxon>
        <taxon>Sar</taxon>
        <taxon>Alveolata</taxon>
        <taxon>Dinophyceae</taxon>
        <taxon>Suessiales</taxon>
        <taxon>Suessiaceae</taxon>
        <taxon>Polarella</taxon>
    </lineage>
</organism>
<evidence type="ECO:0000256" key="1">
    <source>
        <dbReference type="SAM" id="MobiDB-lite"/>
    </source>
</evidence>
<evidence type="ECO:0008006" key="4">
    <source>
        <dbReference type="Google" id="ProtNLM"/>
    </source>
</evidence>
<proteinExistence type="predicted"/>
<accession>A0A813JJJ6</accession>
<reference evidence="2" key="1">
    <citation type="submission" date="2021-02" db="EMBL/GenBank/DDBJ databases">
        <authorList>
            <person name="Dougan E. K."/>
            <person name="Rhodes N."/>
            <person name="Thang M."/>
            <person name="Chan C."/>
        </authorList>
    </citation>
    <scope>NUCLEOTIDE SEQUENCE</scope>
</reference>
<name>A0A813JJJ6_POLGL</name>
<evidence type="ECO:0000313" key="3">
    <source>
        <dbReference type="Proteomes" id="UP000626109"/>
    </source>
</evidence>
<comment type="caution">
    <text evidence="2">The sequence shown here is derived from an EMBL/GenBank/DDBJ whole genome shotgun (WGS) entry which is preliminary data.</text>
</comment>
<feature type="compositionally biased region" description="Low complexity" evidence="1">
    <location>
        <begin position="34"/>
        <end position="43"/>
    </location>
</feature>
<feature type="region of interest" description="Disordered" evidence="1">
    <location>
        <begin position="33"/>
        <end position="73"/>
    </location>
</feature>
<gene>
    <name evidence="2" type="ORF">PGLA2088_LOCUS20083</name>
</gene>
<dbReference type="SUPFAM" id="SSF50729">
    <property type="entry name" value="PH domain-like"/>
    <property type="match status" value="1"/>
</dbReference>
<dbReference type="Proteomes" id="UP000626109">
    <property type="component" value="Unassembled WGS sequence"/>
</dbReference>
<dbReference type="AlphaFoldDB" id="A0A813JJJ6"/>
<feature type="non-terminal residue" evidence="2">
    <location>
        <position position="1"/>
    </location>
</feature>
<feature type="region of interest" description="Disordered" evidence="1">
    <location>
        <begin position="144"/>
        <end position="172"/>
    </location>
</feature>